<keyword evidence="2" id="KW-0143">Chaperone</keyword>
<dbReference type="AlphaFoldDB" id="A0A2Z7CP74"/>
<evidence type="ECO:0000313" key="4">
    <source>
        <dbReference type="Proteomes" id="UP000250235"/>
    </source>
</evidence>
<reference evidence="3 4" key="1">
    <citation type="journal article" date="2015" name="Proc. Natl. Acad. Sci. U.S.A.">
        <title>The resurrection genome of Boea hygrometrica: A blueprint for survival of dehydration.</title>
        <authorList>
            <person name="Xiao L."/>
            <person name="Yang G."/>
            <person name="Zhang L."/>
            <person name="Yang X."/>
            <person name="Zhao S."/>
            <person name="Ji Z."/>
            <person name="Zhou Q."/>
            <person name="Hu M."/>
            <person name="Wang Y."/>
            <person name="Chen M."/>
            <person name="Xu Y."/>
            <person name="Jin H."/>
            <person name="Xiao X."/>
            <person name="Hu G."/>
            <person name="Bao F."/>
            <person name="Hu Y."/>
            <person name="Wan P."/>
            <person name="Li L."/>
            <person name="Deng X."/>
            <person name="Kuang T."/>
            <person name="Xiang C."/>
            <person name="Zhu J.K."/>
            <person name="Oliver M.J."/>
            <person name="He Y."/>
        </authorList>
    </citation>
    <scope>NUCLEOTIDE SEQUENCE [LARGE SCALE GENOMIC DNA]</scope>
    <source>
        <strain evidence="4">cv. XS01</strain>
    </source>
</reference>
<dbReference type="SUPFAM" id="SSF52029">
    <property type="entry name" value="GroEL apical domain-like"/>
    <property type="match status" value="1"/>
</dbReference>
<evidence type="ECO:0000313" key="3">
    <source>
        <dbReference type="EMBL" id="KZV46596.1"/>
    </source>
</evidence>
<keyword evidence="4" id="KW-1185">Reference proteome</keyword>
<gene>
    <name evidence="3" type="ORF">F511_39333</name>
</gene>
<organism evidence="3 4">
    <name type="scientific">Dorcoceras hygrometricum</name>
    <dbReference type="NCBI Taxonomy" id="472368"/>
    <lineage>
        <taxon>Eukaryota</taxon>
        <taxon>Viridiplantae</taxon>
        <taxon>Streptophyta</taxon>
        <taxon>Embryophyta</taxon>
        <taxon>Tracheophyta</taxon>
        <taxon>Spermatophyta</taxon>
        <taxon>Magnoliopsida</taxon>
        <taxon>eudicotyledons</taxon>
        <taxon>Gunneridae</taxon>
        <taxon>Pentapetalae</taxon>
        <taxon>asterids</taxon>
        <taxon>lamiids</taxon>
        <taxon>Lamiales</taxon>
        <taxon>Gesneriaceae</taxon>
        <taxon>Didymocarpoideae</taxon>
        <taxon>Trichosporeae</taxon>
        <taxon>Loxocarpinae</taxon>
        <taxon>Dorcoceras</taxon>
    </lineage>
</organism>
<sequence>MVAKQIMRELSDMLLTDKVLQYAILPEAALGADRYLSSLTTISDVEVSSDLQHPRLWLQEAAANSLAVEWVGSETMPQKTLGLEWRRGLSCLIVEDLTDAVEVTMGPKGRNVKNQKCEMDDALILIHEKKISSLNGSVKVLALALERQRPLLIVAEDVESEALATLILNKISTGIKVCAIKAPGFGENRKSGLQDLAVLTRGQVLTEELGLYLDEVNLDMLGSCKKVSISKDDTVILDGAGEKKKKDLSRLVAPVTHGFSFRKSDDKEFKLIIVAVHWKGRTTEKDTWEDVTAFTAQFPESPQGCS</sequence>
<dbReference type="GO" id="GO:0140662">
    <property type="term" value="F:ATP-dependent protein folding chaperone"/>
    <property type="evidence" value="ECO:0007669"/>
    <property type="project" value="InterPro"/>
</dbReference>
<dbReference type="OrthoDB" id="1735925at2759"/>
<dbReference type="EMBL" id="KQ995478">
    <property type="protein sequence ID" value="KZV46596.1"/>
    <property type="molecule type" value="Genomic_DNA"/>
</dbReference>
<dbReference type="Gene3D" id="3.50.7.10">
    <property type="entry name" value="GroEL"/>
    <property type="match status" value="1"/>
</dbReference>
<evidence type="ECO:0000256" key="2">
    <source>
        <dbReference type="ARBA" id="ARBA00023186"/>
    </source>
</evidence>
<comment type="similarity">
    <text evidence="1">Belongs to the chaperonin (HSP60) family.</text>
</comment>
<proteinExistence type="inferred from homology"/>
<dbReference type="InterPro" id="IPR015946">
    <property type="entry name" value="KH_dom-like_a/b"/>
</dbReference>
<protein>
    <submittedName>
        <fullName evidence="3">Chaperonin-60kD, ch60</fullName>
    </submittedName>
</protein>
<dbReference type="FunFam" id="3.50.7.10:FF:000001">
    <property type="entry name" value="60 kDa chaperonin"/>
    <property type="match status" value="1"/>
</dbReference>
<dbReference type="Proteomes" id="UP000250235">
    <property type="component" value="Unassembled WGS sequence"/>
</dbReference>
<dbReference type="InterPro" id="IPR001844">
    <property type="entry name" value="Cpn60/GroEL"/>
</dbReference>
<dbReference type="PANTHER" id="PTHR45633">
    <property type="entry name" value="60 KDA HEAT SHOCK PROTEIN, MITOCHONDRIAL"/>
    <property type="match status" value="1"/>
</dbReference>
<dbReference type="GO" id="GO:0042026">
    <property type="term" value="P:protein refolding"/>
    <property type="evidence" value="ECO:0007669"/>
    <property type="project" value="InterPro"/>
</dbReference>
<accession>A0A2Z7CP74</accession>
<dbReference type="Gene3D" id="3.30.300.20">
    <property type="match status" value="1"/>
</dbReference>
<name>A0A2Z7CP74_9LAMI</name>
<dbReference type="InterPro" id="IPR027409">
    <property type="entry name" value="GroEL-like_apical_dom_sf"/>
</dbReference>
<evidence type="ECO:0000256" key="1">
    <source>
        <dbReference type="ARBA" id="ARBA00006607"/>
    </source>
</evidence>